<dbReference type="InterPro" id="IPR058163">
    <property type="entry name" value="LysR-type_TF_proteobact-type"/>
</dbReference>
<name>A0A2N5AFT5_KLEVA</name>
<evidence type="ECO:0000256" key="2">
    <source>
        <dbReference type="ARBA" id="ARBA00023015"/>
    </source>
</evidence>
<dbReference type="GO" id="GO:0006351">
    <property type="term" value="P:DNA-templated transcription"/>
    <property type="evidence" value="ECO:0007669"/>
    <property type="project" value="TreeGrafter"/>
</dbReference>
<dbReference type="SUPFAM" id="SSF53850">
    <property type="entry name" value="Periplasmic binding protein-like II"/>
    <property type="match status" value="1"/>
</dbReference>
<dbReference type="InterPro" id="IPR000847">
    <property type="entry name" value="LysR_HTH_N"/>
</dbReference>
<dbReference type="PANTHER" id="PTHR30537:SF1">
    <property type="entry name" value="HTH-TYPE TRANSCRIPTIONAL REGULATOR PGRR"/>
    <property type="match status" value="1"/>
</dbReference>
<keyword evidence="2" id="KW-0805">Transcription regulation</keyword>
<dbReference type="Gene3D" id="1.10.10.10">
    <property type="entry name" value="Winged helix-like DNA-binding domain superfamily/Winged helix DNA-binding domain"/>
    <property type="match status" value="1"/>
</dbReference>
<keyword evidence="4" id="KW-0804">Transcription</keyword>
<dbReference type="AlphaFoldDB" id="A0A2N5AFT5"/>
<evidence type="ECO:0000256" key="4">
    <source>
        <dbReference type="ARBA" id="ARBA00023163"/>
    </source>
</evidence>
<keyword evidence="3" id="KW-0238">DNA-binding</keyword>
<evidence type="ECO:0000313" key="7">
    <source>
        <dbReference type="Proteomes" id="UP000234473"/>
    </source>
</evidence>
<sequence>PPALTSAINHLEEKLGVRLLNRSTRSLSLTAVGEEFLNNMTPVVNDYRRVVDSLNYHRLTPEGVVKVNLPRIVLDLFFQHYFIAFKTAYPDVTLELYTTDRKVNIIESGFDAGIRYSQDVPKDMIAIPFGEKLSLIPVASPAYIREAGEPDTPQSLVNFRCINRCFPSGEKYRWEFISPSGEPSEVAVRGDLVVDSDTAMIQAAESGLGIAFVYQSLVTQQLSAGSLVRLLPDYHYPADHFCVYYPSRKHIPVPLRAFITWVMAQNKSILSE</sequence>
<gene>
    <name evidence="6" type="ORF">CWM98_14800</name>
</gene>
<protein>
    <submittedName>
        <fullName evidence="6">LysR family transcriptional regulator</fullName>
    </submittedName>
</protein>
<dbReference type="PROSITE" id="PS50931">
    <property type="entry name" value="HTH_LYSR"/>
    <property type="match status" value="1"/>
</dbReference>
<dbReference type="GO" id="GO:0043565">
    <property type="term" value="F:sequence-specific DNA binding"/>
    <property type="evidence" value="ECO:0007669"/>
    <property type="project" value="TreeGrafter"/>
</dbReference>
<proteinExistence type="inferred from homology"/>
<comment type="caution">
    <text evidence="6">The sequence shown here is derived from an EMBL/GenBank/DDBJ whole genome shotgun (WGS) entry which is preliminary data.</text>
</comment>
<dbReference type="GO" id="GO:0003700">
    <property type="term" value="F:DNA-binding transcription factor activity"/>
    <property type="evidence" value="ECO:0007669"/>
    <property type="project" value="InterPro"/>
</dbReference>
<dbReference type="EMBL" id="PICB01000727">
    <property type="protein sequence ID" value="PLP44772.1"/>
    <property type="molecule type" value="Genomic_DNA"/>
</dbReference>
<accession>A0A2N5AFT5</accession>
<evidence type="ECO:0000256" key="3">
    <source>
        <dbReference type="ARBA" id="ARBA00023125"/>
    </source>
</evidence>
<feature type="non-terminal residue" evidence="6">
    <location>
        <position position="1"/>
    </location>
</feature>
<dbReference type="Gene3D" id="3.40.190.290">
    <property type="match status" value="1"/>
</dbReference>
<dbReference type="InterPro" id="IPR036388">
    <property type="entry name" value="WH-like_DNA-bd_sf"/>
</dbReference>
<comment type="similarity">
    <text evidence="1">Belongs to the LysR transcriptional regulatory family.</text>
</comment>
<evidence type="ECO:0000259" key="5">
    <source>
        <dbReference type="PROSITE" id="PS50931"/>
    </source>
</evidence>
<feature type="domain" description="HTH lysR-type" evidence="5">
    <location>
        <begin position="1"/>
        <end position="30"/>
    </location>
</feature>
<dbReference type="Pfam" id="PF00126">
    <property type="entry name" value="HTH_1"/>
    <property type="match status" value="1"/>
</dbReference>
<dbReference type="SUPFAM" id="SSF46785">
    <property type="entry name" value="Winged helix' DNA-binding domain"/>
    <property type="match status" value="1"/>
</dbReference>
<evidence type="ECO:0000313" key="6">
    <source>
        <dbReference type="EMBL" id="PLP44772.1"/>
    </source>
</evidence>
<dbReference type="Proteomes" id="UP000234473">
    <property type="component" value="Unassembled WGS sequence"/>
</dbReference>
<dbReference type="Pfam" id="PF03466">
    <property type="entry name" value="LysR_substrate"/>
    <property type="match status" value="1"/>
</dbReference>
<reference evidence="6 7" key="2">
    <citation type="submission" date="2018-01" db="EMBL/GenBank/DDBJ databases">
        <title>Genomic study of Klebsiella pneumoniae.</title>
        <authorList>
            <person name="Yang Y."/>
            <person name="Bicalho R."/>
        </authorList>
    </citation>
    <scope>NUCLEOTIDE SEQUENCE [LARGE SCALE GENOMIC DNA]</scope>
    <source>
        <strain evidence="6 7">A5</strain>
    </source>
</reference>
<dbReference type="PANTHER" id="PTHR30537">
    <property type="entry name" value="HTH-TYPE TRANSCRIPTIONAL REGULATOR"/>
    <property type="match status" value="1"/>
</dbReference>
<reference evidence="6 7" key="1">
    <citation type="submission" date="2017-11" db="EMBL/GenBank/DDBJ databases">
        <authorList>
            <person name="Han C.G."/>
        </authorList>
    </citation>
    <scope>NUCLEOTIDE SEQUENCE [LARGE SCALE GENOMIC DNA]</scope>
    <source>
        <strain evidence="6 7">A5</strain>
    </source>
</reference>
<organism evidence="6 7">
    <name type="scientific">Klebsiella variicola</name>
    <dbReference type="NCBI Taxonomy" id="244366"/>
    <lineage>
        <taxon>Bacteria</taxon>
        <taxon>Pseudomonadati</taxon>
        <taxon>Pseudomonadota</taxon>
        <taxon>Gammaproteobacteria</taxon>
        <taxon>Enterobacterales</taxon>
        <taxon>Enterobacteriaceae</taxon>
        <taxon>Klebsiella/Raoultella group</taxon>
        <taxon>Klebsiella</taxon>
        <taxon>Klebsiella pneumoniae complex</taxon>
    </lineage>
</organism>
<dbReference type="InterPro" id="IPR036390">
    <property type="entry name" value="WH_DNA-bd_sf"/>
</dbReference>
<dbReference type="InterPro" id="IPR005119">
    <property type="entry name" value="LysR_subst-bd"/>
</dbReference>
<evidence type="ECO:0000256" key="1">
    <source>
        <dbReference type="ARBA" id="ARBA00009437"/>
    </source>
</evidence>